<evidence type="ECO:0000313" key="2">
    <source>
        <dbReference type="Proteomes" id="UP001597045"/>
    </source>
</evidence>
<reference evidence="2" key="1">
    <citation type="journal article" date="2019" name="Int. J. Syst. Evol. Microbiol.">
        <title>The Global Catalogue of Microorganisms (GCM) 10K type strain sequencing project: providing services to taxonomists for standard genome sequencing and annotation.</title>
        <authorList>
            <consortium name="The Broad Institute Genomics Platform"/>
            <consortium name="The Broad Institute Genome Sequencing Center for Infectious Disease"/>
            <person name="Wu L."/>
            <person name="Ma J."/>
        </authorList>
    </citation>
    <scope>NUCLEOTIDE SEQUENCE [LARGE SCALE GENOMIC DNA]</scope>
    <source>
        <strain evidence="2">JCM 31486</strain>
    </source>
</reference>
<protein>
    <submittedName>
        <fullName evidence="1">Helix-turn-helix domain-containing protein</fullName>
    </submittedName>
</protein>
<dbReference type="EMBL" id="JBHTIS010003897">
    <property type="protein sequence ID" value="MFD1051822.1"/>
    <property type="molecule type" value="Genomic_DNA"/>
</dbReference>
<dbReference type="InterPro" id="IPR036388">
    <property type="entry name" value="WH-like_DNA-bd_sf"/>
</dbReference>
<dbReference type="Proteomes" id="UP001597045">
    <property type="component" value="Unassembled WGS sequence"/>
</dbReference>
<accession>A0ABW3MNM7</accession>
<dbReference type="InterPro" id="IPR036390">
    <property type="entry name" value="WH_DNA-bd_sf"/>
</dbReference>
<dbReference type="InterPro" id="IPR011991">
    <property type="entry name" value="ArsR-like_HTH"/>
</dbReference>
<keyword evidence="2" id="KW-1185">Reference proteome</keyword>
<name>A0ABW3MNM7_9PSEU</name>
<dbReference type="CDD" id="cd00090">
    <property type="entry name" value="HTH_ARSR"/>
    <property type="match status" value="1"/>
</dbReference>
<dbReference type="SUPFAM" id="SSF46785">
    <property type="entry name" value="Winged helix' DNA-binding domain"/>
    <property type="match status" value="1"/>
</dbReference>
<evidence type="ECO:0000313" key="1">
    <source>
        <dbReference type="EMBL" id="MFD1051822.1"/>
    </source>
</evidence>
<organism evidence="1 2">
    <name type="scientific">Kibdelosporangium lantanae</name>
    <dbReference type="NCBI Taxonomy" id="1497396"/>
    <lineage>
        <taxon>Bacteria</taxon>
        <taxon>Bacillati</taxon>
        <taxon>Actinomycetota</taxon>
        <taxon>Actinomycetes</taxon>
        <taxon>Pseudonocardiales</taxon>
        <taxon>Pseudonocardiaceae</taxon>
        <taxon>Kibdelosporangium</taxon>
    </lineage>
</organism>
<dbReference type="Gene3D" id="1.10.10.10">
    <property type="entry name" value="Winged helix-like DNA-binding domain superfamily/Winged helix DNA-binding domain"/>
    <property type="match status" value="1"/>
</dbReference>
<gene>
    <name evidence="1" type="ORF">ACFQ1S_42825</name>
</gene>
<proteinExistence type="predicted"/>
<comment type="caution">
    <text evidence="1">The sequence shown here is derived from an EMBL/GenBank/DDBJ whole genome shotgun (WGS) entry which is preliminary data.</text>
</comment>
<dbReference type="Pfam" id="PF12840">
    <property type="entry name" value="HTH_20"/>
    <property type="match status" value="1"/>
</dbReference>
<sequence>MTEQDIRAVAALDDDLRRRMYTYIRAAGRAVTRDEAAASVGISRKLAAFHLDKLVTAGLLTDHYERAGRVGRAPKVYQPTDVDIRVAIPQRQPDMLASILLGAEHRYLAKALGVTLLFRTAVW</sequence>